<protein>
    <recommendedName>
        <fullName evidence="6">Aminotransferase</fullName>
        <ecNumber evidence="6">2.6.1.-</ecNumber>
    </recommendedName>
</protein>
<dbReference type="Gene3D" id="3.40.640.10">
    <property type="entry name" value="Type I PLP-dependent aspartate aminotransferase-like (Major domain)"/>
    <property type="match status" value="1"/>
</dbReference>
<dbReference type="InterPro" id="IPR004838">
    <property type="entry name" value="NHTrfase_class1_PyrdxlP-BS"/>
</dbReference>
<keyword evidence="5" id="KW-0663">Pyridoxal phosphate</keyword>
<dbReference type="InterPro" id="IPR015422">
    <property type="entry name" value="PyrdxlP-dep_Trfase_small"/>
</dbReference>
<sequence>MKGVSNMPKLNSRLSETYNHTLAQITPARIRSFSLKISDVPDLISLNVGEPGFNTPEHIKKAAIESIKENKSHYSPQPGWMELRETISRYVKKRLNLDYDAATEVVVTDGATEALSSTFLATINDGDKVIVPMPAYPAYVSVIEMAHGEVVSIDTSADAFKLTAEKLEETLKANPDAKSIILNYPTNPTGVEYTEDEIKALAKVLDEYGLLVISDEIYAELTYEMPHTSIAQYLPESTILINGVSKSHAMTGWRLGYITGPAEVIKNVNKVHGYLVTSPSNPAQYAALEALDNGCDDSKPMLVKYRERRDLVTEALRKVGFDVISPDGAFYIFAKMPNKFNETSEEFALRLAREAHVGVTPGDAFGESGQGYVRISYAADLDNIKEAMKRITKFVNEN</sequence>
<keyword evidence="9" id="KW-1185">Reference proteome</keyword>
<evidence type="ECO:0000259" key="7">
    <source>
        <dbReference type="Pfam" id="PF00155"/>
    </source>
</evidence>
<dbReference type="InterPro" id="IPR050596">
    <property type="entry name" value="AspAT/PAT-like"/>
</dbReference>
<evidence type="ECO:0000256" key="6">
    <source>
        <dbReference type="RuleBase" id="RU000481"/>
    </source>
</evidence>
<dbReference type="Gene3D" id="3.90.1150.10">
    <property type="entry name" value="Aspartate Aminotransferase, domain 1"/>
    <property type="match status" value="1"/>
</dbReference>
<dbReference type="Pfam" id="PF00155">
    <property type="entry name" value="Aminotran_1_2"/>
    <property type="match status" value="1"/>
</dbReference>
<dbReference type="PROSITE" id="PS00105">
    <property type="entry name" value="AA_TRANSFER_CLASS_1"/>
    <property type="match status" value="1"/>
</dbReference>
<evidence type="ECO:0000256" key="2">
    <source>
        <dbReference type="ARBA" id="ARBA00007441"/>
    </source>
</evidence>
<dbReference type="PANTHER" id="PTHR46383:SF4">
    <property type="entry name" value="AMINOTRANSFERASE"/>
    <property type="match status" value="1"/>
</dbReference>
<dbReference type="PANTHER" id="PTHR46383">
    <property type="entry name" value="ASPARTATE AMINOTRANSFERASE"/>
    <property type="match status" value="1"/>
</dbReference>
<dbReference type="InterPro" id="IPR004839">
    <property type="entry name" value="Aminotransferase_I/II_large"/>
</dbReference>
<gene>
    <name evidence="8" type="primary">patA</name>
    <name evidence="8" type="ordered locus">LSA_08580</name>
</gene>
<dbReference type="KEGG" id="lsn:LSA_08580"/>
<dbReference type="GO" id="GO:0006520">
    <property type="term" value="P:amino acid metabolic process"/>
    <property type="evidence" value="ECO:0007669"/>
    <property type="project" value="InterPro"/>
</dbReference>
<keyword evidence="3 6" id="KW-0032">Aminotransferase</keyword>
<evidence type="ECO:0000256" key="4">
    <source>
        <dbReference type="ARBA" id="ARBA00022679"/>
    </source>
</evidence>
<proteinExistence type="inferred from homology"/>
<reference evidence="8 9" key="1">
    <citation type="journal article" date="2011" name="Microb. Cell Fact.">
        <title>Genomic analysis reveals Lactobacillus sanfranciscensis as stable element in traditional sourdoughs.</title>
        <authorList>
            <person name="Vogel R.F."/>
            <person name="Pavlovic M."/>
            <person name="Ehrmann M.A."/>
            <person name="Wiezer A."/>
            <person name="Liesegang H."/>
            <person name="Offschanka S."/>
            <person name="Voget S."/>
            <person name="Angelov A."/>
            <person name="Bocker G."/>
            <person name="Liebl W."/>
        </authorList>
    </citation>
    <scope>NUCLEOTIDE SEQUENCE [LARGE SCALE GENOMIC DNA]</scope>
    <source>
        <strain evidence="8 9">TMW 1.1304</strain>
    </source>
</reference>
<organism evidence="8 9">
    <name type="scientific">Fructilactobacillus sanfranciscensis (strain TMW 1.1304)</name>
    <name type="common">Lactobacillus sanfranciscensis</name>
    <dbReference type="NCBI Taxonomy" id="714313"/>
    <lineage>
        <taxon>Bacteria</taxon>
        <taxon>Bacillati</taxon>
        <taxon>Bacillota</taxon>
        <taxon>Bacilli</taxon>
        <taxon>Lactobacillales</taxon>
        <taxon>Lactobacillaceae</taxon>
        <taxon>Fructilactobacillus</taxon>
    </lineage>
</organism>
<dbReference type="InterPro" id="IPR015421">
    <property type="entry name" value="PyrdxlP-dep_Trfase_major"/>
</dbReference>
<evidence type="ECO:0000256" key="1">
    <source>
        <dbReference type="ARBA" id="ARBA00001933"/>
    </source>
</evidence>
<dbReference type="HOGENOM" id="CLU_017584_4_3_9"/>
<feature type="domain" description="Aminotransferase class I/classII large" evidence="7">
    <location>
        <begin position="42"/>
        <end position="391"/>
    </location>
</feature>
<accession>G2KVL9</accession>
<dbReference type="STRING" id="714313.LSA_08580"/>
<comment type="similarity">
    <text evidence="2 6">Belongs to the class-I pyridoxal-phosphate-dependent aminotransferase family.</text>
</comment>
<dbReference type="Proteomes" id="UP000001285">
    <property type="component" value="Chromosome"/>
</dbReference>
<name>G2KVL9_FRUST</name>
<dbReference type="CDD" id="cd00609">
    <property type="entry name" value="AAT_like"/>
    <property type="match status" value="1"/>
</dbReference>
<evidence type="ECO:0000256" key="5">
    <source>
        <dbReference type="ARBA" id="ARBA00022898"/>
    </source>
</evidence>
<dbReference type="InterPro" id="IPR015424">
    <property type="entry name" value="PyrdxlP-dep_Trfase"/>
</dbReference>
<dbReference type="SUPFAM" id="SSF53383">
    <property type="entry name" value="PLP-dependent transferases"/>
    <property type="match status" value="1"/>
</dbReference>
<dbReference type="EMBL" id="CP002461">
    <property type="protein sequence ID" value="AEN99263.1"/>
    <property type="molecule type" value="Genomic_DNA"/>
</dbReference>
<dbReference type="GO" id="GO:0030170">
    <property type="term" value="F:pyridoxal phosphate binding"/>
    <property type="evidence" value="ECO:0007669"/>
    <property type="project" value="InterPro"/>
</dbReference>
<dbReference type="EC" id="2.6.1.-" evidence="6"/>
<comment type="cofactor">
    <cofactor evidence="1 6">
        <name>pyridoxal 5'-phosphate</name>
        <dbReference type="ChEBI" id="CHEBI:597326"/>
    </cofactor>
</comment>
<keyword evidence="4 6" id="KW-0808">Transferase</keyword>
<dbReference type="GO" id="GO:0008483">
    <property type="term" value="F:transaminase activity"/>
    <property type="evidence" value="ECO:0007669"/>
    <property type="project" value="UniProtKB-KW"/>
</dbReference>
<dbReference type="FunFam" id="3.40.640.10:FF:000033">
    <property type="entry name" value="Aspartate aminotransferase"/>
    <property type="match status" value="1"/>
</dbReference>
<dbReference type="AlphaFoldDB" id="G2KVL9"/>
<evidence type="ECO:0000256" key="3">
    <source>
        <dbReference type="ARBA" id="ARBA00022576"/>
    </source>
</evidence>
<evidence type="ECO:0000313" key="9">
    <source>
        <dbReference type="Proteomes" id="UP000001285"/>
    </source>
</evidence>
<dbReference type="eggNOG" id="COG0436">
    <property type="taxonomic scope" value="Bacteria"/>
</dbReference>
<evidence type="ECO:0000313" key="8">
    <source>
        <dbReference type="EMBL" id="AEN99263.1"/>
    </source>
</evidence>